<name>A0A100XI50_MYCTH</name>
<gene>
    <name evidence="3" type="ORF">RMCT_3946</name>
</gene>
<dbReference type="Pfam" id="PF13548">
    <property type="entry name" value="DUF4126"/>
    <property type="match status" value="1"/>
</dbReference>
<dbReference type="RefSeq" id="WP_003927710.1">
    <property type="nucleotide sequence ID" value="NZ_BCTB01000049.1"/>
</dbReference>
<dbReference type="Proteomes" id="UP000069654">
    <property type="component" value="Unassembled WGS sequence"/>
</dbReference>
<reference evidence="4" key="2">
    <citation type="submission" date="2016-02" db="EMBL/GenBank/DDBJ databases">
        <title>Draft genome sequence of five rapidly growing Mycobacterium species.</title>
        <authorList>
            <person name="Katahira K."/>
            <person name="Gotou Y."/>
            <person name="Iida K."/>
            <person name="Ogura Y."/>
            <person name="Hayashi T."/>
        </authorList>
    </citation>
    <scope>NUCLEOTIDE SEQUENCE [LARGE SCALE GENOMIC DNA]</scope>
    <source>
        <strain evidence="4">JCM6362</strain>
    </source>
</reference>
<proteinExistence type="predicted"/>
<sequence>MTHALVLLSALLIGVVAGLRALTAPAVLAWTAMLGWLVLDGTWVEWLGHPETVTVLTIFAVGELVMDQLPGVRSRTASLPFLGRLIAGGFAGAVVGTAWGYPIGGLGAGLIGAVLGTIGGYQVRTRLTTASGGRDWPFAVLEDLVAVAGGVAVAALVAGL</sequence>
<dbReference type="OMA" id="WTPWIFT"/>
<feature type="transmembrane region" description="Helical" evidence="1">
    <location>
        <begin position="53"/>
        <end position="69"/>
    </location>
</feature>
<evidence type="ECO:0000313" key="3">
    <source>
        <dbReference type="EMBL" id="GAT16977.1"/>
    </source>
</evidence>
<keyword evidence="1" id="KW-0812">Transmembrane</keyword>
<dbReference type="EMBL" id="BCTB01000049">
    <property type="protein sequence ID" value="GAT16977.1"/>
    <property type="molecule type" value="Genomic_DNA"/>
</dbReference>
<evidence type="ECO:0000313" key="4">
    <source>
        <dbReference type="Proteomes" id="UP000069654"/>
    </source>
</evidence>
<keyword evidence="1" id="KW-0472">Membrane</keyword>
<feature type="domain" description="DUF4126" evidence="2">
    <location>
        <begin position="8"/>
        <end position="152"/>
    </location>
</feature>
<dbReference type="AlphaFoldDB" id="A0A100XI50"/>
<feature type="transmembrane region" description="Helical" evidence="1">
    <location>
        <begin position="105"/>
        <end position="124"/>
    </location>
</feature>
<reference evidence="3 4" key="1">
    <citation type="journal article" date="2016" name="Genome Announc.">
        <title>Draft Genome Sequences of Five Rapidly Growing Mycobacterium Species, M. thermoresistibile, M. fortuitum subsp. acetamidolyticum, M. canariasense, M. brisbanense, and M. novocastrense.</title>
        <authorList>
            <person name="Katahira K."/>
            <person name="Ogura Y."/>
            <person name="Gotoh Y."/>
            <person name="Hayashi T."/>
        </authorList>
    </citation>
    <scope>NUCLEOTIDE SEQUENCE [LARGE SCALE GENOMIC DNA]</scope>
    <source>
        <strain evidence="3 4">JCM6362</strain>
    </source>
</reference>
<dbReference type="InterPro" id="IPR025196">
    <property type="entry name" value="DUF4126"/>
</dbReference>
<comment type="caution">
    <text evidence="3">The sequence shown here is derived from an EMBL/GenBank/DDBJ whole genome shotgun (WGS) entry which is preliminary data.</text>
</comment>
<dbReference type="STRING" id="1797.RMCT_3946"/>
<evidence type="ECO:0000259" key="2">
    <source>
        <dbReference type="Pfam" id="PF13548"/>
    </source>
</evidence>
<protein>
    <submittedName>
        <fullName evidence="3">Integral membrane protein</fullName>
    </submittedName>
</protein>
<dbReference type="OrthoDB" id="9812409at2"/>
<evidence type="ECO:0000256" key="1">
    <source>
        <dbReference type="SAM" id="Phobius"/>
    </source>
</evidence>
<keyword evidence="1" id="KW-1133">Transmembrane helix</keyword>
<accession>A0A100XI50</accession>
<feature type="transmembrane region" description="Helical" evidence="1">
    <location>
        <begin position="136"/>
        <end position="158"/>
    </location>
</feature>
<feature type="transmembrane region" description="Helical" evidence="1">
    <location>
        <begin position="81"/>
        <end position="99"/>
    </location>
</feature>
<organism evidence="3 4">
    <name type="scientific">Mycolicibacterium thermoresistibile</name>
    <name type="common">Mycobacterium thermoresistibile</name>
    <dbReference type="NCBI Taxonomy" id="1797"/>
    <lineage>
        <taxon>Bacteria</taxon>
        <taxon>Bacillati</taxon>
        <taxon>Actinomycetota</taxon>
        <taxon>Actinomycetes</taxon>
        <taxon>Mycobacteriales</taxon>
        <taxon>Mycobacteriaceae</taxon>
        <taxon>Mycolicibacterium</taxon>
    </lineage>
</organism>